<organism evidence="1 2">
    <name type="scientific">Oldenlandia corymbosa var. corymbosa</name>
    <dbReference type="NCBI Taxonomy" id="529605"/>
    <lineage>
        <taxon>Eukaryota</taxon>
        <taxon>Viridiplantae</taxon>
        <taxon>Streptophyta</taxon>
        <taxon>Embryophyta</taxon>
        <taxon>Tracheophyta</taxon>
        <taxon>Spermatophyta</taxon>
        <taxon>Magnoliopsida</taxon>
        <taxon>eudicotyledons</taxon>
        <taxon>Gunneridae</taxon>
        <taxon>Pentapetalae</taxon>
        <taxon>asterids</taxon>
        <taxon>lamiids</taxon>
        <taxon>Gentianales</taxon>
        <taxon>Rubiaceae</taxon>
        <taxon>Rubioideae</taxon>
        <taxon>Spermacoceae</taxon>
        <taxon>Hedyotis-Oldenlandia complex</taxon>
        <taxon>Oldenlandia</taxon>
    </lineage>
</organism>
<reference evidence="1" key="1">
    <citation type="submission" date="2023-03" db="EMBL/GenBank/DDBJ databases">
        <authorList>
            <person name="Julca I."/>
        </authorList>
    </citation>
    <scope>NUCLEOTIDE SEQUENCE</scope>
</reference>
<evidence type="ECO:0000313" key="1">
    <source>
        <dbReference type="EMBL" id="CAI9107354.1"/>
    </source>
</evidence>
<dbReference type="PANTHER" id="PTHR31808:SF9">
    <property type="entry name" value="F21O3.2 PROTEIN"/>
    <property type="match status" value="1"/>
</dbReference>
<accession>A0AAV1DHL3</accession>
<keyword evidence="2" id="KW-1185">Reference proteome</keyword>
<dbReference type="Proteomes" id="UP001161247">
    <property type="component" value="Chromosome 5"/>
</dbReference>
<protein>
    <submittedName>
        <fullName evidence="1">OLC1v1006685C1</fullName>
    </submittedName>
</protein>
<gene>
    <name evidence="1" type="ORF">OLC1_LOCUS15690</name>
</gene>
<dbReference type="EMBL" id="OX459122">
    <property type="protein sequence ID" value="CAI9107354.1"/>
    <property type="molecule type" value="Genomic_DNA"/>
</dbReference>
<evidence type="ECO:0000313" key="2">
    <source>
        <dbReference type="Proteomes" id="UP001161247"/>
    </source>
</evidence>
<dbReference type="InterPro" id="IPR038925">
    <property type="entry name" value="At3g17800-like"/>
</dbReference>
<dbReference type="InterPro" id="IPR008479">
    <property type="entry name" value="DUF760"/>
</dbReference>
<dbReference type="Pfam" id="PF05542">
    <property type="entry name" value="DUF760"/>
    <property type="match status" value="1"/>
</dbReference>
<proteinExistence type="predicted"/>
<dbReference type="AlphaFoldDB" id="A0AAV1DHL3"/>
<sequence length="410" mass="46042">MDHCLSHKTPFFNSLRPVESLPSRVKASTFSSRSSIRENPLKSPGNYCGGISLIGGRAYQGRRAGLAVVAATNYSDCGGGLNTPVQPKSVAGKLLGSVLQNDPEYFPQVVKKQLEQLVVDRHEALARINLSSASDEACLHRRIAELKERECQAAAEDIIYMLICAKFYEIRVHLVPRLSKCMCYGRLEIVPSKDWELESIHSFEALEMIREHLNTFVGWRTNSNVTNKWALTQISRFQLCQVYTASVLYGYFLKSASLRHTLEKKWFRNNFDLGLNVGSCLPVLNNFPLGSKQAEVGRVMSVRSTSVGEVPCNQGRKQETLKGYIMGFDPETFQMCAKPRSKEAANVIEQQISELFHDGKTGLLQNKELISTSYASLKRFVLEGIAFGSFLWDAEEFVNTVYELKDNKTD</sequence>
<dbReference type="PANTHER" id="PTHR31808">
    <property type="entry name" value="EXPRESSED PROTEIN"/>
    <property type="match status" value="1"/>
</dbReference>
<name>A0AAV1DHL3_OLDCO</name>